<evidence type="ECO:0000313" key="1">
    <source>
        <dbReference type="EMBL" id="GBM55308.1"/>
    </source>
</evidence>
<protein>
    <submittedName>
        <fullName evidence="1">Uncharacterized protein</fullName>
    </submittedName>
</protein>
<proteinExistence type="predicted"/>
<sequence length="73" mass="8539">FTPLKYLTVPCAQKRLAPYVRVSQSEHEFPFFHLLMCGPVSRPGHLRSYLRVQLCLKKWVTPYAGESLRELTF</sequence>
<dbReference type="Proteomes" id="UP000499080">
    <property type="component" value="Unassembled WGS sequence"/>
</dbReference>
<organism evidence="1 2">
    <name type="scientific">Araneus ventricosus</name>
    <name type="common">Orbweaver spider</name>
    <name type="synonym">Epeira ventricosa</name>
    <dbReference type="NCBI Taxonomy" id="182803"/>
    <lineage>
        <taxon>Eukaryota</taxon>
        <taxon>Metazoa</taxon>
        <taxon>Ecdysozoa</taxon>
        <taxon>Arthropoda</taxon>
        <taxon>Chelicerata</taxon>
        <taxon>Arachnida</taxon>
        <taxon>Araneae</taxon>
        <taxon>Araneomorphae</taxon>
        <taxon>Entelegynae</taxon>
        <taxon>Araneoidea</taxon>
        <taxon>Araneidae</taxon>
        <taxon>Araneus</taxon>
    </lineage>
</organism>
<accession>A0A4Y2GS18</accession>
<name>A0A4Y2GS18_ARAVE</name>
<gene>
    <name evidence="1" type="ORF">AVEN_208814_1</name>
</gene>
<dbReference type="EMBL" id="BGPR01100196">
    <property type="protein sequence ID" value="GBM55308.1"/>
    <property type="molecule type" value="Genomic_DNA"/>
</dbReference>
<reference evidence="1 2" key="1">
    <citation type="journal article" date="2019" name="Sci. Rep.">
        <title>Orb-weaving spider Araneus ventricosus genome elucidates the spidroin gene catalogue.</title>
        <authorList>
            <person name="Kono N."/>
            <person name="Nakamura H."/>
            <person name="Ohtoshi R."/>
            <person name="Moran D.A.P."/>
            <person name="Shinohara A."/>
            <person name="Yoshida Y."/>
            <person name="Fujiwara M."/>
            <person name="Mori M."/>
            <person name="Tomita M."/>
            <person name="Arakawa K."/>
        </authorList>
    </citation>
    <scope>NUCLEOTIDE SEQUENCE [LARGE SCALE GENOMIC DNA]</scope>
</reference>
<comment type="caution">
    <text evidence="1">The sequence shown here is derived from an EMBL/GenBank/DDBJ whole genome shotgun (WGS) entry which is preliminary data.</text>
</comment>
<feature type="non-terminal residue" evidence="1">
    <location>
        <position position="1"/>
    </location>
</feature>
<evidence type="ECO:0000313" key="2">
    <source>
        <dbReference type="Proteomes" id="UP000499080"/>
    </source>
</evidence>
<keyword evidence="2" id="KW-1185">Reference proteome</keyword>
<dbReference type="AlphaFoldDB" id="A0A4Y2GS18"/>